<keyword evidence="4" id="KW-1185">Reference proteome</keyword>
<evidence type="ECO:0000256" key="1">
    <source>
        <dbReference type="ARBA" id="ARBA00007238"/>
    </source>
</evidence>
<organism evidence="3 4">
    <name type="scientific">Dictyostelium purpureum</name>
    <name type="common">Slime mold</name>
    <dbReference type="NCBI Taxonomy" id="5786"/>
    <lineage>
        <taxon>Eukaryota</taxon>
        <taxon>Amoebozoa</taxon>
        <taxon>Evosea</taxon>
        <taxon>Eumycetozoa</taxon>
        <taxon>Dictyostelia</taxon>
        <taxon>Dictyosteliales</taxon>
        <taxon>Dictyosteliaceae</taxon>
        <taxon>Dictyostelium</taxon>
    </lineage>
</organism>
<dbReference type="InterPro" id="IPR008948">
    <property type="entry name" value="L-Aspartase-like"/>
</dbReference>
<feature type="region of interest" description="Disordered" evidence="2">
    <location>
        <begin position="80"/>
        <end position="106"/>
    </location>
</feature>
<dbReference type="EMBL" id="GL871238">
    <property type="protein sequence ID" value="EGC31673.1"/>
    <property type="molecule type" value="Genomic_DNA"/>
</dbReference>
<feature type="region of interest" description="Disordered" evidence="2">
    <location>
        <begin position="247"/>
        <end position="278"/>
    </location>
</feature>
<name>F0ZWK3_DICPU</name>
<feature type="non-terminal residue" evidence="3">
    <location>
        <position position="1"/>
    </location>
</feature>
<dbReference type="eggNOG" id="KOG0222">
    <property type="taxonomic scope" value="Eukaryota"/>
</dbReference>
<dbReference type="KEGG" id="dpp:DICPUDRAFT_92739"/>
<evidence type="ECO:0000313" key="4">
    <source>
        <dbReference type="Proteomes" id="UP000001064"/>
    </source>
</evidence>
<accession>F0ZWK3</accession>
<protein>
    <submittedName>
        <fullName evidence="3">Uncharacterized protein</fullName>
    </submittedName>
</protein>
<feature type="compositionally biased region" description="Acidic residues" evidence="2">
    <location>
        <begin position="80"/>
        <end position="89"/>
    </location>
</feature>
<dbReference type="FunCoup" id="F0ZWK3">
    <property type="interactions" value="398"/>
</dbReference>
<dbReference type="Proteomes" id="UP000001064">
    <property type="component" value="Unassembled WGS sequence"/>
</dbReference>
<reference evidence="4" key="1">
    <citation type="journal article" date="2011" name="Genome Biol.">
        <title>Comparative genomics of the social amoebae Dictyostelium discoideum and Dictyostelium purpureum.</title>
        <authorList>
            <consortium name="US DOE Joint Genome Institute (JGI-PGF)"/>
            <person name="Sucgang R."/>
            <person name="Kuo A."/>
            <person name="Tian X."/>
            <person name="Salerno W."/>
            <person name="Parikh A."/>
            <person name="Feasley C.L."/>
            <person name="Dalin E."/>
            <person name="Tu H."/>
            <person name="Huang E."/>
            <person name="Barry K."/>
            <person name="Lindquist E."/>
            <person name="Shapiro H."/>
            <person name="Bruce D."/>
            <person name="Schmutz J."/>
            <person name="Salamov A."/>
            <person name="Fey P."/>
            <person name="Gaudet P."/>
            <person name="Anjard C."/>
            <person name="Babu M.M."/>
            <person name="Basu S."/>
            <person name="Bushmanova Y."/>
            <person name="van der Wel H."/>
            <person name="Katoh-Kurasawa M."/>
            <person name="Dinh C."/>
            <person name="Coutinho P.M."/>
            <person name="Saito T."/>
            <person name="Elias M."/>
            <person name="Schaap P."/>
            <person name="Kay R.R."/>
            <person name="Henrissat B."/>
            <person name="Eichinger L."/>
            <person name="Rivero F."/>
            <person name="Putnam N.H."/>
            <person name="West C.M."/>
            <person name="Loomis W.F."/>
            <person name="Chisholm R.L."/>
            <person name="Shaulsky G."/>
            <person name="Strassmann J.E."/>
            <person name="Queller D.C."/>
            <person name="Kuspa A."/>
            <person name="Grigoriev I.V."/>
        </authorList>
    </citation>
    <scope>NUCLEOTIDE SEQUENCE [LARGE SCALE GENOMIC DNA]</scope>
    <source>
        <strain evidence="4">QSDP1</strain>
    </source>
</reference>
<dbReference type="SUPFAM" id="SSF48557">
    <property type="entry name" value="L-aspartase-like"/>
    <property type="match status" value="1"/>
</dbReference>
<dbReference type="OMA" id="WCYGIFE"/>
<feature type="compositionally biased region" description="Low complexity" evidence="2">
    <location>
        <begin position="247"/>
        <end position="259"/>
    </location>
</feature>
<dbReference type="Pfam" id="PF00221">
    <property type="entry name" value="Lyase_aromatic"/>
    <property type="match status" value="2"/>
</dbReference>
<dbReference type="GO" id="GO:0003824">
    <property type="term" value="F:catalytic activity"/>
    <property type="evidence" value="ECO:0007669"/>
    <property type="project" value="InterPro"/>
</dbReference>
<feature type="compositionally biased region" description="Polar residues" evidence="2">
    <location>
        <begin position="96"/>
        <end position="106"/>
    </location>
</feature>
<dbReference type="RefSeq" id="XP_003291804.1">
    <property type="nucleotide sequence ID" value="XM_003291756.1"/>
</dbReference>
<dbReference type="InterPro" id="IPR001106">
    <property type="entry name" value="Aromatic_Lyase"/>
</dbReference>
<dbReference type="Gene3D" id="1.10.275.10">
    <property type="entry name" value="Fumarase/aspartase (N-terminal domain)"/>
    <property type="match status" value="1"/>
</dbReference>
<comment type="similarity">
    <text evidence="1">Belongs to the PAL/histidase family.</text>
</comment>
<gene>
    <name evidence="3" type="ORF">DICPUDRAFT_92739</name>
</gene>
<evidence type="ECO:0000256" key="2">
    <source>
        <dbReference type="SAM" id="MobiDB-lite"/>
    </source>
</evidence>
<dbReference type="Gene3D" id="1.20.200.10">
    <property type="entry name" value="Fumarase/aspartase (Central domain)"/>
    <property type="match status" value="1"/>
</dbReference>
<evidence type="ECO:0000313" key="3">
    <source>
        <dbReference type="EMBL" id="EGC31673.1"/>
    </source>
</evidence>
<sequence>MEPEILISSSNLSIKQVILFANKKIGFYINEKTTERIKEYRKNLIEKWCENCNNKQFDIKKFLYNENINLNQYNEANGEVNEEAGGENSDEMRVSNELSSNNDSSQQQHENLKLFQQFSNNPQSGSVLMPNHLNENIIIENSSVVSNSYLPDRLIRAALLIQLNLLFSGTSGVSLRTLDILVRRLKEDNLPLVLDNCPLGVSDSIPLSQASLGLFGKSIPLPNGKIPQVPMISDSYYGIINYSNNNSSSDNSNSSSYNDYGDECSTSSKENNNNDIDIDNLINSNSMNTSSNSSLKNSQNNNSTDIINNSKYLIDQLIFQESNSLINSNCITLASGSLLLHDISCFLNALDTSASFSLEAFRSNLSSLNSIVSKVHNHSGQVQCSNNFQNILNFSKLWEQVEETPYIQDPLSFRCVSQIHGASYSAFEWCYGIFEKEINLSVDNPLVLTSENNGMPIPNGNSDTGLLSLSIDTLRQSISRCIQIL</sequence>
<dbReference type="GeneID" id="10505552"/>
<dbReference type="OrthoDB" id="10051290at2759"/>
<dbReference type="AlphaFoldDB" id="F0ZWK3"/>
<dbReference type="STRING" id="5786.F0ZWK3"/>
<dbReference type="PANTHER" id="PTHR10362">
    <property type="entry name" value="HISTIDINE AMMONIA-LYASE"/>
    <property type="match status" value="1"/>
</dbReference>
<proteinExistence type="inferred from homology"/>
<dbReference type="InParanoid" id="F0ZWK3"/>
<dbReference type="InterPro" id="IPR024083">
    <property type="entry name" value="Fumarase/histidase_N"/>
</dbReference>
<dbReference type="VEuPathDB" id="AmoebaDB:DICPUDRAFT_92739"/>